<sequence length="151" mass="15591">MVSSRMAVLMMAVLMIGVATRIAEAQSPTPECASKLVGCAEALNSTTPPPSTCCDPLREAVTNELDCLCNLYANPTLFRQLGINVTKALLLPQRCNIPGDISACRASSPGGSPSTPGSTTPATPRPGNGVGKIASSGLSSLLLIWASQMLF</sequence>
<organism evidence="1 2">
    <name type="scientific">Catharanthus roseus</name>
    <name type="common">Madagascar periwinkle</name>
    <name type="synonym">Vinca rosea</name>
    <dbReference type="NCBI Taxonomy" id="4058"/>
    <lineage>
        <taxon>Eukaryota</taxon>
        <taxon>Viridiplantae</taxon>
        <taxon>Streptophyta</taxon>
        <taxon>Embryophyta</taxon>
        <taxon>Tracheophyta</taxon>
        <taxon>Spermatophyta</taxon>
        <taxon>Magnoliopsida</taxon>
        <taxon>eudicotyledons</taxon>
        <taxon>Gunneridae</taxon>
        <taxon>Pentapetalae</taxon>
        <taxon>asterids</taxon>
        <taxon>lamiids</taxon>
        <taxon>Gentianales</taxon>
        <taxon>Apocynaceae</taxon>
        <taxon>Rauvolfioideae</taxon>
        <taxon>Vinceae</taxon>
        <taxon>Catharanthinae</taxon>
        <taxon>Catharanthus</taxon>
    </lineage>
</organism>
<reference evidence="2" key="1">
    <citation type="journal article" date="2023" name="Nat. Plants">
        <title>Single-cell RNA sequencing provides a high-resolution roadmap for understanding the multicellular compartmentation of specialized metabolism.</title>
        <authorList>
            <person name="Sun S."/>
            <person name="Shen X."/>
            <person name="Li Y."/>
            <person name="Li Y."/>
            <person name="Wang S."/>
            <person name="Li R."/>
            <person name="Zhang H."/>
            <person name="Shen G."/>
            <person name="Guo B."/>
            <person name="Wei J."/>
            <person name="Xu J."/>
            <person name="St-Pierre B."/>
            <person name="Chen S."/>
            <person name="Sun C."/>
        </authorList>
    </citation>
    <scope>NUCLEOTIDE SEQUENCE [LARGE SCALE GENOMIC DNA]</scope>
</reference>
<name>A0ACC0A420_CATRO</name>
<evidence type="ECO:0000313" key="1">
    <source>
        <dbReference type="EMBL" id="KAI5655647.1"/>
    </source>
</evidence>
<dbReference type="Proteomes" id="UP001060085">
    <property type="component" value="Linkage Group LG07"/>
</dbReference>
<accession>A0ACC0A420</accession>
<proteinExistence type="predicted"/>
<evidence type="ECO:0000313" key="2">
    <source>
        <dbReference type="Proteomes" id="UP001060085"/>
    </source>
</evidence>
<dbReference type="EMBL" id="CM044707">
    <property type="protein sequence ID" value="KAI5655647.1"/>
    <property type="molecule type" value="Genomic_DNA"/>
</dbReference>
<keyword evidence="2" id="KW-1185">Reference proteome</keyword>
<gene>
    <name evidence="1" type="ORF">M9H77_32834</name>
</gene>
<comment type="caution">
    <text evidence="1">The sequence shown here is derived from an EMBL/GenBank/DDBJ whole genome shotgun (WGS) entry which is preliminary data.</text>
</comment>
<protein>
    <submittedName>
        <fullName evidence="1">Uncharacterized protein</fullName>
    </submittedName>
</protein>